<evidence type="ECO:0000313" key="1">
    <source>
        <dbReference type="EMBL" id="KAK4209477.1"/>
    </source>
</evidence>
<organism evidence="1 2">
    <name type="scientific">Rhypophila decipiens</name>
    <dbReference type="NCBI Taxonomy" id="261697"/>
    <lineage>
        <taxon>Eukaryota</taxon>
        <taxon>Fungi</taxon>
        <taxon>Dikarya</taxon>
        <taxon>Ascomycota</taxon>
        <taxon>Pezizomycotina</taxon>
        <taxon>Sordariomycetes</taxon>
        <taxon>Sordariomycetidae</taxon>
        <taxon>Sordariales</taxon>
        <taxon>Naviculisporaceae</taxon>
        <taxon>Rhypophila</taxon>
    </lineage>
</organism>
<name>A0AAN6Y3J6_9PEZI</name>
<comment type="caution">
    <text evidence="1">The sequence shown here is derived from an EMBL/GenBank/DDBJ whole genome shotgun (WGS) entry which is preliminary data.</text>
</comment>
<dbReference type="EMBL" id="MU858204">
    <property type="protein sequence ID" value="KAK4209477.1"/>
    <property type="molecule type" value="Genomic_DNA"/>
</dbReference>
<evidence type="ECO:0000313" key="2">
    <source>
        <dbReference type="Proteomes" id="UP001301769"/>
    </source>
</evidence>
<dbReference type="Proteomes" id="UP001301769">
    <property type="component" value="Unassembled WGS sequence"/>
</dbReference>
<sequence>MILDSADDRDVFYGEIRQAQDSKPLLTYLPQSRNGYILVTTRDKDRARRLAGGDNILEVGPMVYADALSLLDKKLGPVSDMNTVVELVRLLDFIIRHLVSTNLWTVWEMERVRLHHDVRKSFLISSFTDLMMAFVLHDYGKDTCWKEDRLSL</sequence>
<proteinExistence type="predicted"/>
<dbReference type="AlphaFoldDB" id="A0AAN6Y3J6"/>
<evidence type="ECO:0008006" key="3">
    <source>
        <dbReference type="Google" id="ProtNLM"/>
    </source>
</evidence>
<reference evidence="1" key="2">
    <citation type="submission" date="2023-05" db="EMBL/GenBank/DDBJ databases">
        <authorList>
            <consortium name="Lawrence Berkeley National Laboratory"/>
            <person name="Steindorff A."/>
            <person name="Hensen N."/>
            <person name="Bonometti L."/>
            <person name="Westerberg I."/>
            <person name="Brannstrom I.O."/>
            <person name="Guillou S."/>
            <person name="Cros-Aarteil S."/>
            <person name="Calhoun S."/>
            <person name="Haridas S."/>
            <person name="Kuo A."/>
            <person name="Mondo S."/>
            <person name="Pangilinan J."/>
            <person name="Riley R."/>
            <person name="Labutti K."/>
            <person name="Andreopoulos B."/>
            <person name="Lipzen A."/>
            <person name="Chen C."/>
            <person name="Yanf M."/>
            <person name="Daum C."/>
            <person name="Ng V."/>
            <person name="Clum A."/>
            <person name="Ohm R."/>
            <person name="Martin F."/>
            <person name="Silar P."/>
            <person name="Natvig D."/>
            <person name="Lalanne C."/>
            <person name="Gautier V."/>
            <person name="Ament-Velasquez S.L."/>
            <person name="Kruys A."/>
            <person name="Hutchinson M.I."/>
            <person name="Powell A.J."/>
            <person name="Barry K."/>
            <person name="Miller A.N."/>
            <person name="Grigoriev I.V."/>
            <person name="Debuchy R."/>
            <person name="Gladieux P."/>
            <person name="Thoren M.H."/>
            <person name="Johannesson H."/>
        </authorList>
    </citation>
    <scope>NUCLEOTIDE SEQUENCE</scope>
    <source>
        <strain evidence="1">PSN293</strain>
    </source>
</reference>
<protein>
    <recommendedName>
        <fullName evidence="3">NB-ARC domain-containing protein</fullName>
    </recommendedName>
</protein>
<gene>
    <name evidence="1" type="ORF">QBC37DRAFT_430390</name>
</gene>
<reference evidence="1" key="1">
    <citation type="journal article" date="2023" name="Mol. Phylogenet. Evol.">
        <title>Genome-scale phylogeny and comparative genomics of the fungal order Sordariales.</title>
        <authorList>
            <person name="Hensen N."/>
            <person name="Bonometti L."/>
            <person name="Westerberg I."/>
            <person name="Brannstrom I.O."/>
            <person name="Guillou S."/>
            <person name="Cros-Aarteil S."/>
            <person name="Calhoun S."/>
            <person name="Haridas S."/>
            <person name="Kuo A."/>
            <person name="Mondo S."/>
            <person name="Pangilinan J."/>
            <person name="Riley R."/>
            <person name="LaButti K."/>
            <person name="Andreopoulos B."/>
            <person name="Lipzen A."/>
            <person name="Chen C."/>
            <person name="Yan M."/>
            <person name="Daum C."/>
            <person name="Ng V."/>
            <person name="Clum A."/>
            <person name="Steindorff A."/>
            <person name="Ohm R.A."/>
            <person name="Martin F."/>
            <person name="Silar P."/>
            <person name="Natvig D.O."/>
            <person name="Lalanne C."/>
            <person name="Gautier V."/>
            <person name="Ament-Velasquez S.L."/>
            <person name="Kruys A."/>
            <person name="Hutchinson M.I."/>
            <person name="Powell A.J."/>
            <person name="Barry K."/>
            <person name="Miller A.N."/>
            <person name="Grigoriev I.V."/>
            <person name="Debuchy R."/>
            <person name="Gladieux P."/>
            <person name="Hiltunen Thoren M."/>
            <person name="Johannesson H."/>
        </authorList>
    </citation>
    <scope>NUCLEOTIDE SEQUENCE</scope>
    <source>
        <strain evidence="1">PSN293</strain>
    </source>
</reference>
<accession>A0AAN6Y3J6</accession>
<keyword evidence="2" id="KW-1185">Reference proteome</keyword>